<dbReference type="Pfam" id="PF00899">
    <property type="entry name" value="ThiF"/>
    <property type="match status" value="1"/>
</dbReference>
<dbReference type="PANTHER" id="PTHR10953">
    <property type="entry name" value="UBIQUITIN-ACTIVATING ENZYME E1"/>
    <property type="match status" value="1"/>
</dbReference>
<dbReference type="InterPro" id="IPR000594">
    <property type="entry name" value="ThiF_NAD_FAD-bd"/>
</dbReference>
<dbReference type="EMBL" id="LN879430">
    <property type="protein sequence ID" value="CUH93629.1"/>
    <property type="molecule type" value="Genomic_DNA"/>
</dbReference>
<organism evidence="2 3">
    <name type="scientific">Herbinix luporum</name>
    <dbReference type="NCBI Taxonomy" id="1679721"/>
    <lineage>
        <taxon>Bacteria</taxon>
        <taxon>Bacillati</taxon>
        <taxon>Bacillota</taxon>
        <taxon>Clostridia</taxon>
        <taxon>Lachnospirales</taxon>
        <taxon>Lachnospiraceae</taxon>
        <taxon>Herbinix</taxon>
    </lineage>
</organism>
<dbReference type="Proteomes" id="UP000196053">
    <property type="component" value="Chromosome I"/>
</dbReference>
<dbReference type="GO" id="GO:0005737">
    <property type="term" value="C:cytoplasm"/>
    <property type="evidence" value="ECO:0007669"/>
    <property type="project" value="TreeGrafter"/>
</dbReference>
<reference evidence="3" key="1">
    <citation type="submission" date="2015-09" db="EMBL/GenBank/DDBJ databases">
        <authorList>
            <person name="Wibberg D."/>
        </authorList>
    </citation>
    <scope>NUCLEOTIDE SEQUENCE [LARGE SCALE GENOMIC DNA]</scope>
    <source>
        <strain evidence="3">SD1D</strain>
    </source>
</reference>
<dbReference type="GO" id="GO:0008641">
    <property type="term" value="F:ubiquitin-like modifier activating enzyme activity"/>
    <property type="evidence" value="ECO:0007669"/>
    <property type="project" value="InterPro"/>
</dbReference>
<evidence type="ECO:0000259" key="1">
    <source>
        <dbReference type="Pfam" id="PF00899"/>
    </source>
</evidence>
<dbReference type="InterPro" id="IPR035985">
    <property type="entry name" value="Ubiquitin-activating_enz"/>
</dbReference>
<name>A0A0K8J863_9FIRM</name>
<protein>
    <submittedName>
        <fullName evidence="2">Putative membrane protein</fullName>
    </submittedName>
</protein>
<gene>
    <name evidence="2" type="ORF">SD1D_2093</name>
</gene>
<dbReference type="InterPro" id="IPR045886">
    <property type="entry name" value="ThiF/MoeB/HesA"/>
</dbReference>
<keyword evidence="3" id="KW-1185">Reference proteome</keyword>
<dbReference type="GO" id="GO:0016779">
    <property type="term" value="F:nucleotidyltransferase activity"/>
    <property type="evidence" value="ECO:0007669"/>
    <property type="project" value="TreeGrafter"/>
</dbReference>
<proteinExistence type="predicted"/>
<dbReference type="OrthoDB" id="9804286at2"/>
<dbReference type="AlphaFoldDB" id="A0A0K8J863"/>
<evidence type="ECO:0000313" key="3">
    <source>
        <dbReference type="Proteomes" id="UP000196053"/>
    </source>
</evidence>
<feature type="domain" description="THIF-type NAD/FAD binding fold" evidence="1">
    <location>
        <begin position="123"/>
        <end position="361"/>
    </location>
</feature>
<accession>A0A0K8J863</accession>
<dbReference type="KEGG" id="hsd:SD1D_2093"/>
<dbReference type="SUPFAM" id="SSF69572">
    <property type="entry name" value="Activating enzymes of the ubiquitin-like proteins"/>
    <property type="match status" value="1"/>
</dbReference>
<dbReference type="Gene3D" id="3.40.50.720">
    <property type="entry name" value="NAD(P)-binding Rossmann-like Domain"/>
    <property type="match status" value="1"/>
</dbReference>
<dbReference type="PANTHER" id="PTHR10953:SF102">
    <property type="entry name" value="ADENYLYLTRANSFERASE AND SULFURTRANSFERASE MOCS3"/>
    <property type="match status" value="1"/>
</dbReference>
<sequence>MNNNKYKNPRIKPIYPLYRLNKTEFRIGAQLGITAEFTDPDGQLWELAIRLNGRPVEIVIKEMQKLFPELSHDDILEGIELLDNEGFIEEALYDEESNIAKRFMPNVNYFSRYIGSNGNRYQPQKLLNNSTILLLGLGGGGSNILTLLAGLGPKKIIIIDYDNVEEGNLGRQLLYTEEDIGKPKAEAAAHAIAKINSNIIIEPYNKKIIRPEDVLEHVSGVDLVICAIDEPPFIAQRIVNKAIVTAKVPCVFGASQVSRGRVFTVIPGVTGCFDCMNLHYSMRDPQFNEQFIAFRNIEFSPPTIAYAPAIYQLTAAIVDEAVRVITRYAEPRSLGTQYEINFEDGSSFAHPTWPRYADECPTCGNGDIDKWEIFKYYEDKK</sequence>
<evidence type="ECO:0000313" key="2">
    <source>
        <dbReference type="EMBL" id="CUH93629.1"/>
    </source>
</evidence>
<dbReference type="RefSeq" id="WP_058258862.1">
    <property type="nucleotide sequence ID" value="NZ_LN879430.1"/>
</dbReference>
<dbReference type="GO" id="GO:0004792">
    <property type="term" value="F:thiosulfate-cyanide sulfurtransferase activity"/>
    <property type="evidence" value="ECO:0007669"/>
    <property type="project" value="TreeGrafter"/>
</dbReference>